<keyword evidence="2" id="KW-0378">Hydrolase</keyword>
<keyword evidence="4" id="KW-0812">Transmembrane</keyword>
<dbReference type="GO" id="GO:0016787">
    <property type="term" value="F:hydrolase activity"/>
    <property type="evidence" value="ECO:0007669"/>
    <property type="project" value="UniProtKB-KW"/>
</dbReference>
<dbReference type="SUPFAM" id="SSF53474">
    <property type="entry name" value="alpha/beta-Hydrolases"/>
    <property type="match status" value="1"/>
</dbReference>
<evidence type="ECO:0000259" key="6">
    <source>
        <dbReference type="Pfam" id="PF08386"/>
    </source>
</evidence>
<feature type="transmembrane region" description="Helical" evidence="4">
    <location>
        <begin position="20"/>
        <end position="41"/>
    </location>
</feature>
<evidence type="ECO:0000313" key="7">
    <source>
        <dbReference type="EMBL" id="QLI64855.1"/>
    </source>
</evidence>
<evidence type="ECO:0000256" key="3">
    <source>
        <dbReference type="SAM" id="MobiDB-lite"/>
    </source>
</evidence>
<evidence type="ECO:0000256" key="1">
    <source>
        <dbReference type="ARBA" id="ARBA00010088"/>
    </source>
</evidence>
<reference evidence="7 8" key="1">
    <citation type="submission" date="2020-07" db="EMBL/GenBank/DDBJ databases">
        <title>Telomere length de novo assembly of all 7 chromosomes of the fungus, Metarhizium brunneum, using a novel assembly pipeline.</title>
        <authorList>
            <person name="Saud z."/>
            <person name="Kortsinoglou A."/>
            <person name="Kouvelis V.N."/>
            <person name="Butt T.M."/>
        </authorList>
    </citation>
    <scope>NUCLEOTIDE SEQUENCE [LARGE SCALE GENOMIC DNA]</scope>
    <source>
        <strain evidence="7 8">4556</strain>
    </source>
</reference>
<dbReference type="InterPro" id="IPR029058">
    <property type="entry name" value="AB_hydrolase_fold"/>
</dbReference>
<name>A0A7D5UR24_9HYPO</name>
<feature type="region of interest" description="Disordered" evidence="3">
    <location>
        <begin position="608"/>
        <end position="631"/>
    </location>
</feature>
<organism evidence="7 8">
    <name type="scientific">Metarhizium brunneum</name>
    <dbReference type="NCBI Taxonomy" id="500148"/>
    <lineage>
        <taxon>Eukaryota</taxon>
        <taxon>Fungi</taxon>
        <taxon>Dikarya</taxon>
        <taxon>Ascomycota</taxon>
        <taxon>Pezizomycotina</taxon>
        <taxon>Sordariomycetes</taxon>
        <taxon>Hypocreomycetidae</taxon>
        <taxon>Hypocreales</taxon>
        <taxon>Clavicipitaceae</taxon>
        <taxon>Metarhizium</taxon>
    </lineage>
</organism>
<dbReference type="OrthoDB" id="425534at2759"/>
<proteinExistence type="inferred from homology"/>
<evidence type="ECO:0000259" key="5">
    <source>
        <dbReference type="Pfam" id="PF00561"/>
    </source>
</evidence>
<dbReference type="GeneID" id="26238022"/>
<dbReference type="RefSeq" id="XP_014548578.1">
    <property type="nucleotide sequence ID" value="XM_014693092.1"/>
</dbReference>
<feature type="domain" description="Peptidase S33 tripeptidyl aminopeptidase-like C-terminal" evidence="6">
    <location>
        <begin position="516"/>
        <end position="605"/>
    </location>
</feature>
<comment type="similarity">
    <text evidence="1">Belongs to the peptidase S33 family.</text>
</comment>
<evidence type="ECO:0008006" key="9">
    <source>
        <dbReference type="Google" id="ProtNLM"/>
    </source>
</evidence>
<keyword evidence="4" id="KW-0472">Membrane</keyword>
<feature type="domain" description="AB hydrolase-1" evidence="5">
    <location>
        <begin position="163"/>
        <end position="320"/>
    </location>
</feature>
<dbReference type="KEGG" id="mbrn:26238022"/>
<evidence type="ECO:0000256" key="2">
    <source>
        <dbReference type="ARBA" id="ARBA00022801"/>
    </source>
</evidence>
<gene>
    <name evidence="7" type="ORF">G6M90_00g019640</name>
</gene>
<dbReference type="InterPro" id="IPR051601">
    <property type="entry name" value="Serine_prot/Carboxylest_S33"/>
</dbReference>
<evidence type="ECO:0000256" key="4">
    <source>
        <dbReference type="SAM" id="Phobius"/>
    </source>
</evidence>
<dbReference type="Pfam" id="PF08386">
    <property type="entry name" value="Abhydrolase_4"/>
    <property type="match status" value="1"/>
</dbReference>
<accession>A0A7D5UR24</accession>
<dbReference type="Proteomes" id="UP000510686">
    <property type="component" value="Chromosome 1"/>
</dbReference>
<protein>
    <recommendedName>
        <fullName evidence="9">Tripeptidyl aminopeptidase</fullName>
    </recommendedName>
</protein>
<dbReference type="EMBL" id="CP058932">
    <property type="protein sequence ID" value="QLI64855.1"/>
    <property type="molecule type" value="Genomic_DNA"/>
</dbReference>
<dbReference type="AlphaFoldDB" id="A0A7D5UR24"/>
<dbReference type="Gene3D" id="3.40.50.1820">
    <property type="entry name" value="alpha/beta hydrolase"/>
    <property type="match status" value="1"/>
</dbReference>
<dbReference type="InterPro" id="IPR000073">
    <property type="entry name" value="AB_hydrolase_1"/>
</dbReference>
<evidence type="ECO:0000313" key="8">
    <source>
        <dbReference type="Proteomes" id="UP000510686"/>
    </source>
</evidence>
<keyword evidence="8" id="KW-1185">Reference proteome</keyword>
<dbReference type="Pfam" id="PF00561">
    <property type="entry name" value="Abhydrolase_1"/>
    <property type="match status" value="1"/>
</dbReference>
<dbReference type="PANTHER" id="PTHR43248:SF25">
    <property type="entry name" value="AB HYDROLASE-1 DOMAIN-CONTAINING PROTEIN-RELATED"/>
    <property type="match status" value="1"/>
</dbReference>
<sequence>MKQADQQPGGNAPGFLTRLAILAIGIAPTLVLSVAASPAALHHSRQANPADTTGDFPKPDDPFHFIPCISNKTIEGIPLLNDTNPQETWRKMFDPNPDNWKWGPAPGNATTPGSSNSTQGRGLHLCGYLDVPMDYLNKSDSRIHRLAVAKYQASGLKGKGARTIVMNPGGPGGSGVFFGLSGGYYSRILSNGLLDFLGFDPRGVGLSQPTIRCYPAALHDRWNLAVGKSLRESPSPRQQLELVNAVNDARFRACFEKLGDVPRFVSTASVARDVDAIRVALGEPELTGYMASYGTTLGQIYANMFPDKAGRLILDSVDYSREHRVTGGYAGTKVHSTTDAWNEGFLGECVAAGPSNCALAKPTNGSGVTLDSLKERMAKLLDGLAERPIPAYDEDKGPVIITYSLIMWWIRRALYNPRYWLTLAEALADLESGNTTIAALVAHGQFIHQPREPERPLALASELLTMVVCGDASADGPPASGLDFWESLWRNLTEKSFLSGGSHFVTVFPCQNYNKYWPQGAALYQGDLNNKLKHPVLLIAETHDPVTPLRNARELHKEMGMENARLVVHHGYGHAFLSDPSDCTIAIIREYLLNGTIPDKRETDCYANGKPYRNSTRTNHKRSLPMVGDGLERPVHNVHMPDWVNMQQGGL</sequence>
<dbReference type="PANTHER" id="PTHR43248">
    <property type="entry name" value="2-SUCCINYL-6-HYDROXY-2,4-CYCLOHEXADIENE-1-CARBOXYLATE SYNTHASE"/>
    <property type="match status" value="1"/>
</dbReference>
<dbReference type="InterPro" id="IPR013595">
    <property type="entry name" value="Pept_S33_TAP-like_C"/>
</dbReference>
<keyword evidence="4" id="KW-1133">Transmembrane helix</keyword>